<dbReference type="EMBL" id="QEAP01000011">
    <property type="protein sequence ID" value="TPX78010.1"/>
    <property type="molecule type" value="Genomic_DNA"/>
</dbReference>
<dbReference type="CDD" id="cd00829">
    <property type="entry name" value="SCP-x_thiolase"/>
    <property type="match status" value="1"/>
</dbReference>
<protein>
    <recommendedName>
        <fullName evidence="1">Thiolase C-terminal domain-containing protein</fullName>
    </recommendedName>
</protein>
<evidence type="ECO:0000313" key="3">
    <source>
        <dbReference type="Proteomes" id="UP000320333"/>
    </source>
</evidence>
<feature type="domain" description="Thiolase C-terminal" evidence="1">
    <location>
        <begin position="277"/>
        <end position="416"/>
    </location>
</feature>
<evidence type="ECO:0000259" key="1">
    <source>
        <dbReference type="Pfam" id="PF22691"/>
    </source>
</evidence>
<proteinExistence type="predicted"/>
<organism evidence="2 3">
    <name type="scientific">Chytriomyces confervae</name>
    <dbReference type="NCBI Taxonomy" id="246404"/>
    <lineage>
        <taxon>Eukaryota</taxon>
        <taxon>Fungi</taxon>
        <taxon>Fungi incertae sedis</taxon>
        <taxon>Chytridiomycota</taxon>
        <taxon>Chytridiomycota incertae sedis</taxon>
        <taxon>Chytridiomycetes</taxon>
        <taxon>Chytridiales</taxon>
        <taxon>Chytriomycetaceae</taxon>
        <taxon>Chytriomyces</taxon>
    </lineage>
</organism>
<keyword evidence="3" id="KW-1185">Reference proteome</keyword>
<accession>A0A507FQM7</accession>
<dbReference type="AlphaFoldDB" id="A0A507FQM7"/>
<dbReference type="PIRSF" id="PIRSF000429">
    <property type="entry name" value="Ac-CoA_Ac_transf"/>
    <property type="match status" value="1"/>
</dbReference>
<dbReference type="Proteomes" id="UP000320333">
    <property type="component" value="Unassembled WGS sequence"/>
</dbReference>
<gene>
    <name evidence="2" type="ORF">CcCBS67573_g00738</name>
</gene>
<dbReference type="OrthoDB" id="542135at2759"/>
<comment type="caution">
    <text evidence="2">The sequence shown here is derived from an EMBL/GenBank/DDBJ whole genome shotgun (WGS) entry which is preliminary data.</text>
</comment>
<dbReference type="GO" id="GO:0016747">
    <property type="term" value="F:acyltransferase activity, transferring groups other than amino-acyl groups"/>
    <property type="evidence" value="ECO:0007669"/>
    <property type="project" value="InterPro"/>
</dbReference>
<dbReference type="SUPFAM" id="SSF53901">
    <property type="entry name" value="Thiolase-like"/>
    <property type="match status" value="2"/>
</dbReference>
<dbReference type="PANTHER" id="PTHR42870:SF2">
    <property type="entry name" value="LIPID-TRANSFER PROTEIN, PUTATIVE-RELATED"/>
    <property type="match status" value="1"/>
</dbReference>
<dbReference type="PANTHER" id="PTHR42870">
    <property type="entry name" value="ACETYL-COA C-ACETYLTRANSFERASE"/>
    <property type="match status" value="1"/>
</dbReference>
<dbReference type="Pfam" id="PF22691">
    <property type="entry name" value="Thiolase_C_1"/>
    <property type="match status" value="1"/>
</dbReference>
<dbReference type="InterPro" id="IPR055140">
    <property type="entry name" value="Thiolase_C_2"/>
</dbReference>
<dbReference type="STRING" id="246404.A0A507FQM7"/>
<dbReference type="InterPro" id="IPR016039">
    <property type="entry name" value="Thiolase-like"/>
</dbReference>
<name>A0A507FQM7_9FUNG</name>
<dbReference type="InterPro" id="IPR002155">
    <property type="entry name" value="Thiolase"/>
</dbReference>
<reference evidence="2 3" key="1">
    <citation type="journal article" date="2019" name="Sci. Rep.">
        <title>Comparative genomics of chytrid fungi reveal insights into the obligate biotrophic and pathogenic lifestyle of Synchytrium endobioticum.</title>
        <authorList>
            <person name="van de Vossenberg B.T.L.H."/>
            <person name="Warris S."/>
            <person name="Nguyen H.D.T."/>
            <person name="van Gent-Pelzer M.P.E."/>
            <person name="Joly D.L."/>
            <person name="van de Geest H.C."/>
            <person name="Bonants P.J.M."/>
            <person name="Smith D.S."/>
            <person name="Levesque C.A."/>
            <person name="van der Lee T.A.J."/>
        </authorList>
    </citation>
    <scope>NUCLEOTIDE SEQUENCE [LARGE SCALE GENOMIC DNA]</scope>
    <source>
        <strain evidence="2 3">CBS 675.73</strain>
    </source>
</reference>
<evidence type="ECO:0000313" key="2">
    <source>
        <dbReference type="EMBL" id="TPX78010.1"/>
    </source>
</evidence>
<sequence length="419" mass="44614">MSRNAARLIGVGMTRLNPKPVPSPSRLMQQALDAALGSIPGVGLKDISGLIAIPSLAKPHFMEAHYFATQVGLLPAKHVQCRTIDTGGAGPVAALLSAQRMVAEQGLDLVAVVAGDAVKGLDSAEFLRRADATCEVDEGDVVKVENSKTMEPLPSPVIPNGYDRVAQYQMQQYGLTRSQLAAVSALMSIMASKHPYALTRTPRTVKDVLEAQLVAPVTSVLECARRADGGAALLVASTRFLERRGLDPGLGVVVVGGGEASGPLYPPSVGGITEDMFSCEEAAEQAYREAQVGVRDIDFFGLYDCFPICLIRAVEAVGLCGKGKGGLYIEHKYQEILFRLANDPNFKPQEVFPINTHGGLQAFGAPWEVPAMYNIIEAFHQLTNTAGDRQVANARRALVYGNGGIFSHSAVAILGNGRY</sequence>
<dbReference type="Gene3D" id="3.40.47.10">
    <property type="match status" value="1"/>
</dbReference>